<dbReference type="EMBL" id="KE145364">
    <property type="protein sequence ID" value="EPE30326.1"/>
    <property type="molecule type" value="Genomic_DNA"/>
</dbReference>
<sequence>MFGISRKNNKIPAEVKLFLGGLSGQSEERFWEFTVYTTYSATASTTDHEPLTGDALDTAVNSRFQSYIQAYLRFNIEEPFDLKIPLKIEFIRLPRATLDGARMHFRDSTGWPVTSELREQRWDEGHNSMRYNYLIILDDETLTTLLNAPPAITTLPNTEDYFQTTKQEDNIVIKIVDVHYDESCDGEVLAISCRNFTKGSSDCVTCYGYIKTTPIWLQSLWVSLSDMGFKHVFKHKDVVYRGGDF</sequence>
<evidence type="ECO:0000313" key="1">
    <source>
        <dbReference type="EMBL" id="EPE30326.1"/>
    </source>
</evidence>
<accession>S3DEE7</accession>
<proteinExistence type="predicted"/>
<gene>
    <name evidence="1" type="ORF">GLAREA_13049</name>
</gene>
<dbReference type="HOGENOM" id="CLU_1133670_0_0_1"/>
<dbReference type="AlphaFoldDB" id="S3DEE7"/>
<dbReference type="GeneID" id="19472089"/>
<evidence type="ECO:0000313" key="2">
    <source>
        <dbReference type="Proteomes" id="UP000016922"/>
    </source>
</evidence>
<reference evidence="1 2" key="1">
    <citation type="journal article" date="2013" name="BMC Genomics">
        <title>Genomics-driven discovery of the pneumocandin biosynthetic gene cluster in the fungus Glarea lozoyensis.</title>
        <authorList>
            <person name="Chen L."/>
            <person name="Yue Q."/>
            <person name="Zhang X."/>
            <person name="Xiang M."/>
            <person name="Wang C."/>
            <person name="Li S."/>
            <person name="Che Y."/>
            <person name="Ortiz-Lopez F.J."/>
            <person name="Bills G.F."/>
            <person name="Liu X."/>
            <person name="An Z."/>
        </authorList>
    </citation>
    <scope>NUCLEOTIDE SEQUENCE [LARGE SCALE GENOMIC DNA]</scope>
    <source>
        <strain evidence="2">ATCC 20868 / MF5171</strain>
    </source>
</reference>
<organism evidence="1 2">
    <name type="scientific">Glarea lozoyensis (strain ATCC 20868 / MF5171)</name>
    <dbReference type="NCBI Taxonomy" id="1116229"/>
    <lineage>
        <taxon>Eukaryota</taxon>
        <taxon>Fungi</taxon>
        <taxon>Dikarya</taxon>
        <taxon>Ascomycota</taxon>
        <taxon>Pezizomycotina</taxon>
        <taxon>Leotiomycetes</taxon>
        <taxon>Helotiales</taxon>
        <taxon>Helotiaceae</taxon>
        <taxon>Glarea</taxon>
    </lineage>
</organism>
<keyword evidence="2" id="KW-1185">Reference proteome</keyword>
<dbReference type="KEGG" id="glz:GLAREA_13049"/>
<dbReference type="RefSeq" id="XP_008082719.1">
    <property type="nucleotide sequence ID" value="XM_008084528.1"/>
</dbReference>
<protein>
    <submittedName>
        <fullName evidence="1">Uncharacterized protein</fullName>
    </submittedName>
</protein>
<dbReference type="OrthoDB" id="6499973at2759"/>
<dbReference type="Proteomes" id="UP000016922">
    <property type="component" value="Unassembled WGS sequence"/>
</dbReference>
<name>S3DEE7_GLAL2</name>